<name>A0A5E4YXZ7_9BURK</name>
<keyword evidence="2" id="KW-1185">Reference proteome</keyword>
<evidence type="ECO:0000313" key="2">
    <source>
        <dbReference type="Proteomes" id="UP000366819"/>
    </source>
</evidence>
<proteinExistence type="predicted"/>
<dbReference type="RefSeq" id="WP_150578174.1">
    <property type="nucleotide sequence ID" value="NZ_CABPSN010000010.1"/>
</dbReference>
<dbReference type="OrthoDB" id="8794104at2"/>
<dbReference type="EMBL" id="CABPSN010000010">
    <property type="protein sequence ID" value="VVE53205.1"/>
    <property type="molecule type" value="Genomic_DNA"/>
</dbReference>
<gene>
    <name evidence="1" type="ORF">PAQ31011_04851</name>
</gene>
<reference evidence="1 2" key="1">
    <citation type="submission" date="2019-08" db="EMBL/GenBank/DDBJ databases">
        <authorList>
            <person name="Peeters C."/>
        </authorList>
    </citation>
    <scope>NUCLEOTIDE SEQUENCE [LARGE SCALE GENOMIC DNA]</scope>
    <source>
        <strain evidence="1 2">LMG 31011</strain>
    </source>
</reference>
<organism evidence="1 2">
    <name type="scientific">Pandoraea aquatica</name>
    <dbReference type="NCBI Taxonomy" id="2508290"/>
    <lineage>
        <taxon>Bacteria</taxon>
        <taxon>Pseudomonadati</taxon>
        <taxon>Pseudomonadota</taxon>
        <taxon>Betaproteobacteria</taxon>
        <taxon>Burkholderiales</taxon>
        <taxon>Burkholderiaceae</taxon>
        <taxon>Pandoraea</taxon>
    </lineage>
</organism>
<dbReference type="Proteomes" id="UP000366819">
    <property type="component" value="Unassembled WGS sequence"/>
</dbReference>
<sequence>MDAIRNFEIRLLELNPREDSFVLEVDKLVESVPLSCQASLIPSIFRFFEKYPLEDCGAPGTLVHLTEHFYPGYKGVLLESLARAPSFNALLMVNRVLNSSLSAQEREEYFSALRAVAERVDIHLSLANEASHFISYQSQRVADN</sequence>
<dbReference type="AlphaFoldDB" id="A0A5E4YXZ7"/>
<protein>
    <submittedName>
        <fullName evidence="1">Uncharacterized protein</fullName>
    </submittedName>
</protein>
<evidence type="ECO:0000313" key="1">
    <source>
        <dbReference type="EMBL" id="VVE53205.1"/>
    </source>
</evidence>
<accession>A0A5E4YXZ7</accession>